<dbReference type="GeneID" id="94424532"/>
<accession>A0A2C6LDI7</accession>
<protein>
    <submittedName>
        <fullName evidence="1">Uncharacterized protein</fullName>
    </submittedName>
</protein>
<evidence type="ECO:0000313" key="2">
    <source>
        <dbReference type="Proteomes" id="UP000221165"/>
    </source>
</evidence>
<dbReference type="RefSeq" id="XP_067926694.1">
    <property type="nucleotide sequence ID" value="XM_068061321.1"/>
</dbReference>
<feature type="non-terminal residue" evidence="1">
    <location>
        <position position="93"/>
    </location>
</feature>
<dbReference type="VEuPathDB" id="ToxoDB:CSUI_001115"/>
<gene>
    <name evidence="1" type="ORF">CSUI_001115</name>
</gene>
<dbReference type="Proteomes" id="UP000221165">
    <property type="component" value="Unassembled WGS sequence"/>
</dbReference>
<name>A0A2C6LDI7_9APIC</name>
<organism evidence="1 2">
    <name type="scientific">Cystoisospora suis</name>
    <dbReference type="NCBI Taxonomy" id="483139"/>
    <lineage>
        <taxon>Eukaryota</taxon>
        <taxon>Sar</taxon>
        <taxon>Alveolata</taxon>
        <taxon>Apicomplexa</taxon>
        <taxon>Conoidasida</taxon>
        <taxon>Coccidia</taxon>
        <taxon>Eucoccidiorida</taxon>
        <taxon>Eimeriorina</taxon>
        <taxon>Sarcocystidae</taxon>
        <taxon>Cystoisospora</taxon>
    </lineage>
</organism>
<evidence type="ECO:0000313" key="1">
    <source>
        <dbReference type="EMBL" id="PHJ25022.1"/>
    </source>
</evidence>
<dbReference type="AlphaFoldDB" id="A0A2C6LDI7"/>
<proteinExistence type="predicted"/>
<dbReference type="EMBL" id="MIGC01000441">
    <property type="protein sequence ID" value="PHJ25022.1"/>
    <property type="molecule type" value="Genomic_DNA"/>
</dbReference>
<reference evidence="1 2" key="1">
    <citation type="journal article" date="2017" name="Int. J. Parasitol.">
        <title>The genome of the protozoan parasite Cystoisospora suis and a reverse vaccinology approach to identify vaccine candidates.</title>
        <authorList>
            <person name="Palmieri N."/>
            <person name="Shrestha A."/>
            <person name="Ruttkowski B."/>
            <person name="Beck T."/>
            <person name="Vogl C."/>
            <person name="Tomley F."/>
            <person name="Blake D.P."/>
            <person name="Joachim A."/>
        </authorList>
    </citation>
    <scope>NUCLEOTIDE SEQUENCE [LARGE SCALE GENOMIC DNA]</scope>
    <source>
        <strain evidence="1 2">Wien I</strain>
    </source>
</reference>
<comment type="caution">
    <text evidence="1">The sequence shown here is derived from an EMBL/GenBank/DDBJ whole genome shotgun (WGS) entry which is preliminary data.</text>
</comment>
<sequence length="93" mass="9735">MAGGQPAGVGACSFFFCGSSVPGWSYYDVRLPPSPGRAVHNALVCCDKEVPTVRVYSLGVRSYGGARAVLVPFSLMILLSEFVMQTKAGVCSG</sequence>
<keyword evidence="2" id="KW-1185">Reference proteome</keyword>